<accession>A0A6J6SKV2</accession>
<protein>
    <submittedName>
        <fullName evidence="2">Unannotated protein</fullName>
    </submittedName>
</protein>
<evidence type="ECO:0000259" key="1">
    <source>
        <dbReference type="Pfam" id="PF02374"/>
    </source>
</evidence>
<name>A0A6J6SKV2_9ZZZZ</name>
<gene>
    <name evidence="2" type="ORF">UFOPK2766_00638</name>
</gene>
<evidence type="ECO:0000313" key="2">
    <source>
        <dbReference type="EMBL" id="CAB4735275.1"/>
    </source>
</evidence>
<dbReference type="Pfam" id="PF02374">
    <property type="entry name" value="ArsA_ATPase"/>
    <property type="match status" value="1"/>
</dbReference>
<dbReference type="EMBL" id="CAEZYU010000020">
    <property type="protein sequence ID" value="CAB4735275.1"/>
    <property type="molecule type" value="Genomic_DNA"/>
</dbReference>
<dbReference type="SUPFAM" id="SSF52540">
    <property type="entry name" value="P-loop containing nucleoside triphosphate hydrolases"/>
    <property type="match status" value="1"/>
</dbReference>
<proteinExistence type="predicted"/>
<dbReference type="GO" id="GO:0005524">
    <property type="term" value="F:ATP binding"/>
    <property type="evidence" value="ECO:0007669"/>
    <property type="project" value="InterPro"/>
</dbReference>
<dbReference type="AlphaFoldDB" id="A0A6J6SKV2"/>
<feature type="domain" description="ArsA/GET3 Anion-transporting ATPase-like" evidence="1">
    <location>
        <begin position="12"/>
        <end position="165"/>
    </location>
</feature>
<reference evidence="2" key="1">
    <citation type="submission" date="2020-05" db="EMBL/GenBank/DDBJ databases">
        <authorList>
            <person name="Chiriac C."/>
            <person name="Salcher M."/>
            <person name="Ghai R."/>
            <person name="Kavagutti S V."/>
        </authorList>
    </citation>
    <scope>NUCLEOTIDE SEQUENCE</scope>
</reference>
<sequence>MDPKQFLTTSGVIIVAGKGGVGKTAVSAALAMASSSVGLRTLIIEVEGKSGLASLFDSEQLSYSDIQLIAPRLGVGEVTARTVLPEDALLDYLKDHGLKRISGRLVSTGALDVVATAVPGISDILVLGKIKQLERSGKYDLIIVDAPAAGHAITFLRSASGLEDAVKVGPINTQAKDVLGLLNDPARCRVVLVTAPEETPVNELIETAYSLEDEVGVSLGPVVVNGVLAELRGLELSTEQAATEAGISLTAAEAEHLADAAQFRLKRTALQRAQLDRMAQELPLAQLLLPYVFTTQLGPEGMTTLADSLLSAIRDLPEPTNLPEAPKG</sequence>
<organism evidence="2">
    <name type="scientific">freshwater metagenome</name>
    <dbReference type="NCBI Taxonomy" id="449393"/>
    <lineage>
        <taxon>unclassified sequences</taxon>
        <taxon>metagenomes</taxon>
        <taxon>ecological metagenomes</taxon>
    </lineage>
</organism>
<dbReference type="Gene3D" id="3.40.50.300">
    <property type="entry name" value="P-loop containing nucleotide triphosphate hydrolases"/>
    <property type="match status" value="1"/>
</dbReference>
<dbReference type="GO" id="GO:0016887">
    <property type="term" value="F:ATP hydrolysis activity"/>
    <property type="evidence" value="ECO:0007669"/>
    <property type="project" value="InterPro"/>
</dbReference>
<dbReference type="PANTHER" id="PTHR10803:SF31">
    <property type="entry name" value="ATPASE RV3679-RELATED"/>
    <property type="match status" value="1"/>
</dbReference>
<dbReference type="InterPro" id="IPR025723">
    <property type="entry name" value="ArsA/GET3_ATPase-like"/>
</dbReference>
<dbReference type="InterPro" id="IPR027417">
    <property type="entry name" value="P-loop_NTPase"/>
</dbReference>
<dbReference type="PANTHER" id="PTHR10803">
    <property type="entry name" value="ARSENICAL PUMP-DRIVING ATPASE ARSENITE-TRANSLOCATING ATPASE"/>
    <property type="match status" value="1"/>
</dbReference>
<dbReference type="InterPro" id="IPR016300">
    <property type="entry name" value="ATPase_ArsA/GET3"/>
</dbReference>